<proteinExistence type="predicted"/>
<sequence>MDFLVLLLLLLVRVAFILKSVGWIKLSVLRLCSEDGQVEKDLDDLLEREEKYWSQCSRETWLSSGDKNSKYFHWRASAMRARNHIRGVFDKSVAKALANRLRGVLDEVISETHSAFIPDRLISDNAIIGFECMHALKRWKKGKRGSMALKLDMSKAYDRVEWTFLVGMLSKLGFSPS</sequence>
<feature type="signal peptide" evidence="1">
    <location>
        <begin position="1"/>
        <end position="17"/>
    </location>
</feature>
<dbReference type="Proteomes" id="UP001281410">
    <property type="component" value="Unassembled WGS sequence"/>
</dbReference>
<dbReference type="InterPro" id="IPR000477">
    <property type="entry name" value="RT_dom"/>
</dbReference>
<evidence type="ECO:0000313" key="3">
    <source>
        <dbReference type="EMBL" id="KAK3231579.1"/>
    </source>
</evidence>
<name>A0AAE0EKN5_9ROSI</name>
<feature type="domain" description="Reverse transcriptase" evidence="2">
    <location>
        <begin position="86"/>
        <end position="175"/>
    </location>
</feature>
<evidence type="ECO:0000313" key="4">
    <source>
        <dbReference type="Proteomes" id="UP001281410"/>
    </source>
</evidence>
<accession>A0AAE0EKN5</accession>
<evidence type="ECO:0000256" key="1">
    <source>
        <dbReference type="SAM" id="SignalP"/>
    </source>
</evidence>
<organism evidence="3 4">
    <name type="scientific">Dipteronia sinensis</name>
    <dbReference type="NCBI Taxonomy" id="43782"/>
    <lineage>
        <taxon>Eukaryota</taxon>
        <taxon>Viridiplantae</taxon>
        <taxon>Streptophyta</taxon>
        <taxon>Embryophyta</taxon>
        <taxon>Tracheophyta</taxon>
        <taxon>Spermatophyta</taxon>
        <taxon>Magnoliopsida</taxon>
        <taxon>eudicotyledons</taxon>
        <taxon>Gunneridae</taxon>
        <taxon>Pentapetalae</taxon>
        <taxon>rosids</taxon>
        <taxon>malvids</taxon>
        <taxon>Sapindales</taxon>
        <taxon>Sapindaceae</taxon>
        <taxon>Hippocastanoideae</taxon>
        <taxon>Acereae</taxon>
        <taxon>Dipteronia</taxon>
    </lineage>
</organism>
<dbReference type="Pfam" id="PF00078">
    <property type="entry name" value="RVT_1"/>
    <property type="match status" value="1"/>
</dbReference>
<feature type="chain" id="PRO_5042244898" description="Reverse transcriptase domain-containing protein" evidence="1">
    <location>
        <begin position="18"/>
        <end position="177"/>
    </location>
</feature>
<gene>
    <name evidence="3" type="ORF">Dsin_003460</name>
</gene>
<reference evidence="3" key="1">
    <citation type="journal article" date="2023" name="Plant J.">
        <title>Genome sequences and population genomics provide insights into the demographic history, inbreeding, and mutation load of two 'living fossil' tree species of Dipteronia.</title>
        <authorList>
            <person name="Feng Y."/>
            <person name="Comes H.P."/>
            <person name="Chen J."/>
            <person name="Zhu S."/>
            <person name="Lu R."/>
            <person name="Zhang X."/>
            <person name="Li P."/>
            <person name="Qiu J."/>
            <person name="Olsen K.M."/>
            <person name="Qiu Y."/>
        </authorList>
    </citation>
    <scope>NUCLEOTIDE SEQUENCE</scope>
    <source>
        <strain evidence="3">NBL</strain>
    </source>
</reference>
<keyword evidence="4" id="KW-1185">Reference proteome</keyword>
<evidence type="ECO:0000259" key="2">
    <source>
        <dbReference type="Pfam" id="PF00078"/>
    </source>
</evidence>
<protein>
    <recommendedName>
        <fullName evidence="2">Reverse transcriptase domain-containing protein</fullName>
    </recommendedName>
</protein>
<comment type="caution">
    <text evidence="3">The sequence shown here is derived from an EMBL/GenBank/DDBJ whole genome shotgun (WGS) entry which is preliminary data.</text>
</comment>
<keyword evidence="1" id="KW-0732">Signal</keyword>
<dbReference type="AlphaFoldDB" id="A0AAE0EKN5"/>
<dbReference type="EMBL" id="JANJYJ010000001">
    <property type="protein sequence ID" value="KAK3231579.1"/>
    <property type="molecule type" value="Genomic_DNA"/>
</dbReference>